<sequence>MSQPPYGPEPERPQDRPQDRPHDPTRAFPTYGRPGQPEAPRAQGGTSWAPPGQSTYGQVPGGQVPGGQAPYGPGYGPGQYPSAYGQAPGPYGYGYGYGGYGYSGSGGTNGLATAALVTGLGGFVIGVSAPVAIGLGIAALVQINRSKQEGKGMAIAGLVMGSLVTLGYTLLIVLVIALGSSTDDDYSAPRPGSSNTAPTTYVEDLTVGECFDEATEEDEVIRQPCTDAHDAEVVAIPAIPGTTYPGDSAINKAADRACAPAFGTYVGKSRDQSELYLDWWTPSKEAWDDGDHRVLCAAFGPDDNKLTESVKNSHR</sequence>
<protein>
    <submittedName>
        <fullName evidence="5">DUF4190 domain-containing protein</fullName>
    </submittedName>
</protein>
<feature type="transmembrane region" description="Helical" evidence="2">
    <location>
        <begin position="153"/>
        <end position="178"/>
    </location>
</feature>
<dbReference type="Pfam" id="PF13828">
    <property type="entry name" value="DUF4190"/>
    <property type="match status" value="1"/>
</dbReference>
<accession>A0A4R0IT15</accession>
<evidence type="ECO:0000259" key="3">
    <source>
        <dbReference type="Pfam" id="PF13828"/>
    </source>
</evidence>
<evidence type="ECO:0000313" key="5">
    <source>
        <dbReference type="EMBL" id="TCC31855.1"/>
    </source>
</evidence>
<keyword evidence="2" id="KW-0472">Membrane</keyword>
<dbReference type="RefSeq" id="WP_131499336.1">
    <property type="nucleotide sequence ID" value="NZ_SJKC01000006.1"/>
</dbReference>
<dbReference type="EMBL" id="SJKC01000006">
    <property type="protein sequence ID" value="TCC31855.1"/>
    <property type="molecule type" value="Genomic_DNA"/>
</dbReference>
<keyword evidence="2" id="KW-0812">Transmembrane</keyword>
<gene>
    <name evidence="5" type="ORF">E0H92_35610</name>
</gene>
<evidence type="ECO:0000259" key="4">
    <source>
        <dbReference type="Pfam" id="PF13845"/>
    </source>
</evidence>
<feature type="domain" description="Septum formation-related" evidence="4">
    <location>
        <begin position="207"/>
        <end position="296"/>
    </location>
</feature>
<dbReference type="InterPro" id="IPR026004">
    <property type="entry name" value="Septum_form"/>
</dbReference>
<reference evidence="5 6" key="1">
    <citation type="submission" date="2019-02" db="EMBL/GenBank/DDBJ databases">
        <title>Kribbella capetownensis sp. nov. and Kribbella speibonae sp. nov., isolated from soil.</title>
        <authorList>
            <person name="Curtis S.M."/>
            <person name="Norton I."/>
            <person name="Everest G.J."/>
            <person name="Meyers P.R."/>
        </authorList>
    </citation>
    <scope>NUCLEOTIDE SEQUENCE [LARGE SCALE GENOMIC DNA]</scope>
    <source>
        <strain evidence="5 6">YM55</strain>
    </source>
</reference>
<evidence type="ECO:0000256" key="2">
    <source>
        <dbReference type="SAM" id="Phobius"/>
    </source>
</evidence>
<feature type="compositionally biased region" description="Basic and acidic residues" evidence="1">
    <location>
        <begin position="9"/>
        <end position="25"/>
    </location>
</feature>
<evidence type="ECO:0000256" key="1">
    <source>
        <dbReference type="SAM" id="MobiDB-lite"/>
    </source>
</evidence>
<dbReference type="Pfam" id="PF13845">
    <property type="entry name" value="Septum_form"/>
    <property type="match status" value="1"/>
</dbReference>
<proteinExistence type="predicted"/>
<dbReference type="AlphaFoldDB" id="A0A4R0IT15"/>
<keyword evidence="2" id="KW-1133">Transmembrane helix</keyword>
<comment type="caution">
    <text evidence="5">The sequence shown here is derived from an EMBL/GenBank/DDBJ whole genome shotgun (WGS) entry which is preliminary data.</text>
</comment>
<evidence type="ECO:0000313" key="6">
    <source>
        <dbReference type="Proteomes" id="UP000294225"/>
    </source>
</evidence>
<feature type="domain" description="DUF4190" evidence="3">
    <location>
        <begin position="111"/>
        <end position="170"/>
    </location>
</feature>
<dbReference type="Proteomes" id="UP000294225">
    <property type="component" value="Unassembled WGS sequence"/>
</dbReference>
<organism evidence="5 6">
    <name type="scientific">Kribbella speibonae</name>
    <dbReference type="NCBI Taxonomy" id="1572660"/>
    <lineage>
        <taxon>Bacteria</taxon>
        <taxon>Bacillati</taxon>
        <taxon>Actinomycetota</taxon>
        <taxon>Actinomycetes</taxon>
        <taxon>Propionibacteriales</taxon>
        <taxon>Kribbellaceae</taxon>
        <taxon>Kribbella</taxon>
    </lineage>
</organism>
<dbReference type="InterPro" id="IPR025241">
    <property type="entry name" value="DUF4190"/>
</dbReference>
<feature type="transmembrane region" description="Helical" evidence="2">
    <location>
        <begin position="111"/>
        <end position="141"/>
    </location>
</feature>
<feature type="region of interest" description="Disordered" evidence="1">
    <location>
        <begin position="1"/>
        <end position="73"/>
    </location>
</feature>
<name>A0A4R0IT15_9ACTN</name>